<dbReference type="OrthoDB" id="5348080at2"/>
<feature type="domain" description="Histidine kinase" evidence="7">
    <location>
        <begin position="585"/>
        <end position="799"/>
    </location>
</feature>
<dbReference type="InterPro" id="IPR003661">
    <property type="entry name" value="HisK_dim/P_dom"/>
</dbReference>
<dbReference type="Proteomes" id="UP000290191">
    <property type="component" value="Unassembled WGS sequence"/>
</dbReference>
<dbReference type="AlphaFoldDB" id="A0A4Q0XY45"/>
<evidence type="ECO:0000256" key="4">
    <source>
        <dbReference type="ARBA" id="ARBA00022729"/>
    </source>
</evidence>
<comment type="catalytic activity">
    <reaction evidence="1">
        <text>ATP + protein L-histidine = ADP + protein N-phospho-L-histidine.</text>
        <dbReference type="EC" id="2.7.13.3"/>
    </reaction>
</comment>
<protein>
    <recommendedName>
        <fullName evidence="2">histidine kinase</fullName>
        <ecNumber evidence="2">2.7.13.3</ecNumber>
    </recommendedName>
</protein>
<dbReference type="Gene3D" id="1.10.287.130">
    <property type="match status" value="1"/>
</dbReference>
<dbReference type="SMART" id="SM00387">
    <property type="entry name" value="HATPase_c"/>
    <property type="match status" value="1"/>
</dbReference>
<dbReference type="InterPro" id="IPR036097">
    <property type="entry name" value="HisK_dim/P_sf"/>
</dbReference>
<evidence type="ECO:0000313" key="9">
    <source>
        <dbReference type="Proteomes" id="UP000290191"/>
    </source>
</evidence>
<comment type="caution">
    <text evidence="8">The sequence shown here is derived from an EMBL/GenBank/DDBJ whole genome shotgun (WGS) entry which is preliminary data.</text>
</comment>
<dbReference type="STRING" id="877500.GCA_000935065_00804"/>
<dbReference type="PANTHER" id="PTHR35936:SF19">
    <property type="entry name" value="AMINO-ACID-BINDING PROTEIN YXEM-RELATED"/>
    <property type="match status" value="1"/>
</dbReference>
<keyword evidence="9" id="KW-1185">Reference proteome</keyword>
<dbReference type="Pfam" id="PF00497">
    <property type="entry name" value="SBP_bac_3"/>
    <property type="match status" value="2"/>
</dbReference>
<dbReference type="Pfam" id="PF02518">
    <property type="entry name" value="HATPase_c"/>
    <property type="match status" value="1"/>
</dbReference>
<dbReference type="PROSITE" id="PS50109">
    <property type="entry name" value="HIS_KIN"/>
    <property type="match status" value="1"/>
</dbReference>
<feature type="coiled-coil region" evidence="5">
    <location>
        <begin position="531"/>
        <end position="562"/>
    </location>
</feature>
<dbReference type="CDD" id="cd00082">
    <property type="entry name" value="HisKA"/>
    <property type="match status" value="1"/>
</dbReference>
<evidence type="ECO:0000256" key="2">
    <source>
        <dbReference type="ARBA" id="ARBA00012438"/>
    </source>
</evidence>
<evidence type="ECO:0000313" key="8">
    <source>
        <dbReference type="EMBL" id="RXJ61995.1"/>
    </source>
</evidence>
<name>A0A4Q0XY45_9BACT</name>
<dbReference type="PRINTS" id="PR00344">
    <property type="entry name" value="BCTRLSENSOR"/>
</dbReference>
<dbReference type="InterPro" id="IPR004358">
    <property type="entry name" value="Sig_transdc_His_kin-like_C"/>
</dbReference>
<gene>
    <name evidence="8" type="ORF">CRV06_11205</name>
</gene>
<dbReference type="EMBL" id="PDKO01000010">
    <property type="protein sequence ID" value="RXJ61995.1"/>
    <property type="molecule type" value="Genomic_DNA"/>
</dbReference>
<dbReference type="Gene3D" id="3.40.190.10">
    <property type="entry name" value="Periplasmic binding protein-like II"/>
    <property type="match status" value="4"/>
</dbReference>
<keyword evidence="6" id="KW-1133">Transmembrane helix</keyword>
<keyword evidence="6" id="KW-0472">Membrane</keyword>
<dbReference type="PANTHER" id="PTHR35936">
    <property type="entry name" value="MEMBRANE-BOUND LYTIC MUREIN TRANSGLYCOSYLASE F"/>
    <property type="match status" value="1"/>
</dbReference>
<sequence>MSFWFKSFFLVIVLNLNLFCQTIDLTKEEKQWLKDNPHIKFPVPKNQPPLSMLDKNGKLIGIFPDIFSYLSQEIGQKIELSPVKITDYHKKAKSKGFYGHCAIFNIKQNQKEYLYTKPYMSTPFVIYTKREKKAQIKDVQDLKNKKIVILKEQRAIKEYLEKIENTQIIVVNSPLKQMEKVISNEADAMVGYITYQYLINKYLIADLTIAFISKMDYKIYMGINPQDKPLKSILDKAINNLTEEKINLIASKWNILPNVKEKNQLVLNKDEKKWLKNHKTIKLASSRAFFPFEDINDKNIYEGISADYIKLIEKRLGITFIQSPNKPWNKILKMAEDKKLDLLTAVVPTKKTKESFYFTKPYISHPMMIITSNKTAFIDGMKGLKNKTIAIEKNYFSYELIKARFPYLNLKVYDNSLLALKAVSMEKVDAYIGNIARVDYLSQKNGITNLKISGETPFRLNLAFGVNKDLKEFIPILQKALDSITQEEENKIYKKWISIKQETIIDYSLFWKSIFISVLILLIVLYWNQKLKKEIIRRKKIEKELEELNKTLEQKVENQVYKNKAQQAIMFHQSRLAQMGEMISMIAHQWRQPLNNVSTMIQTVVLKYKKDKLNNEVMEKFNTDVLKQIKYMSQTIDDFKDFFQPRRKKEEFELCDIIKKSVSLIKPIKNINVNLEIDCKNTTYVYGYKNELGQAVLNILNNSKDAFEQCSKKDKWIKITTQKTKNQFFLNIEDNAGGIKKEIFDKVFDPYFSTKLNKNGTGLGLYMTKVIIEDYIKGTIKLENTKEGLLTSITINFDSTEV</sequence>
<evidence type="ECO:0000256" key="1">
    <source>
        <dbReference type="ARBA" id="ARBA00000085"/>
    </source>
</evidence>
<keyword evidence="4" id="KW-0732">Signal</keyword>
<dbReference type="InterPro" id="IPR001638">
    <property type="entry name" value="Solute-binding_3/MltF_N"/>
</dbReference>
<dbReference type="Gene3D" id="3.30.565.10">
    <property type="entry name" value="Histidine kinase-like ATPase, C-terminal domain"/>
    <property type="match status" value="1"/>
</dbReference>
<dbReference type="RefSeq" id="WP_129082537.1">
    <property type="nucleotide sequence ID" value="NZ_CP041070.1"/>
</dbReference>
<evidence type="ECO:0000256" key="3">
    <source>
        <dbReference type="ARBA" id="ARBA00022553"/>
    </source>
</evidence>
<accession>A0A4Q0XY45</accession>
<dbReference type="GO" id="GO:0000155">
    <property type="term" value="F:phosphorelay sensor kinase activity"/>
    <property type="evidence" value="ECO:0007669"/>
    <property type="project" value="InterPro"/>
</dbReference>
<keyword evidence="6" id="KW-0812">Transmembrane</keyword>
<dbReference type="SMART" id="SM00062">
    <property type="entry name" value="PBPb"/>
    <property type="match status" value="2"/>
</dbReference>
<evidence type="ECO:0000259" key="7">
    <source>
        <dbReference type="PROSITE" id="PS50109"/>
    </source>
</evidence>
<reference evidence="8 9" key="1">
    <citation type="submission" date="2017-10" db="EMBL/GenBank/DDBJ databases">
        <title>Genomics of the genus Arcobacter.</title>
        <authorList>
            <person name="Perez-Cataluna A."/>
            <person name="Figueras M.J."/>
        </authorList>
    </citation>
    <scope>NUCLEOTIDE SEQUENCE [LARGE SCALE GENOMIC DNA]</scope>
    <source>
        <strain evidence="8 9">DSM 24636</strain>
    </source>
</reference>
<proteinExistence type="predicted"/>
<dbReference type="CDD" id="cd01007">
    <property type="entry name" value="PBP2_BvgS_HisK_like"/>
    <property type="match status" value="2"/>
</dbReference>
<dbReference type="SUPFAM" id="SSF55874">
    <property type="entry name" value="ATPase domain of HSP90 chaperone/DNA topoisomerase II/histidine kinase"/>
    <property type="match status" value="1"/>
</dbReference>
<dbReference type="SUPFAM" id="SSF53850">
    <property type="entry name" value="Periplasmic binding protein-like II"/>
    <property type="match status" value="2"/>
</dbReference>
<dbReference type="InterPro" id="IPR003594">
    <property type="entry name" value="HATPase_dom"/>
</dbReference>
<feature type="transmembrane region" description="Helical" evidence="6">
    <location>
        <begin position="509"/>
        <end position="528"/>
    </location>
</feature>
<dbReference type="EC" id="2.7.13.3" evidence="2"/>
<dbReference type="SMART" id="SM00388">
    <property type="entry name" value="HisKA"/>
    <property type="match status" value="1"/>
</dbReference>
<organism evidence="8 9">
    <name type="scientific">Halarcobacter anaerophilus</name>
    <dbReference type="NCBI Taxonomy" id="877500"/>
    <lineage>
        <taxon>Bacteria</taxon>
        <taxon>Pseudomonadati</taxon>
        <taxon>Campylobacterota</taxon>
        <taxon>Epsilonproteobacteria</taxon>
        <taxon>Campylobacterales</taxon>
        <taxon>Arcobacteraceae</taxon>
        <taxon>Halarcobacter</taxon>
    </lineage>
</organism>
<dbReference type="InterPro" id="IPR005467">
    <property type="entry name" value="His_kinase_dom"/>
</dbReference>
<evidence type="ECO:0000256" key="5">
    <source>
        <dbReference type="SAM" id="Coils"/>
    </source>
</evidence>
<evidence type="ECO:0000256" key="6">
    <source>
        <dbReference type="SAM" id="Phobius"/>
    </source>
</evidence>
<keyword evidence="5" id="KW-0175">Coiled coil</keyword>
<keyword evidence="3" id="KW-0597">Phosphoprotein</keyword>
<dbReference type="InterPro" id="IPR036890">
    <property type="entry name" value="HATPase_C_sf"/>
</dbReference>
<dbReference type="SUPFAM" id="SSF47384">
    <property type="entry name" value="Homodimeric domain of signal transducing histidine kinase"/>
    <property type="match status" value="1"/>
</dbReference>